<dbReference type="WBParaSite" id="TCNE_0000548801-mRNA-1">
    <property type="protein sequence ID" value="TCNE_0000548801-mRNA-1"/>
    <property type="gene ID" value="TCNE_0000548801"/>
</dbReference>
<evidence type="ECO:0000313" key="1">
    <source>
        <dbReference type="EMBL" id="VDM36643.1"/>
    </source>
</evidence>
<sequence>MNEQDKFENLQVLRDKIVVALNLTARPVQWVSSSGQMLPGSFEGEQRDEIASATVGKNDDVERYVC</sequence>
<evidence type="ECO:0000313" key="2">
    <source>
        <dbReference type="Proteomes" id="UP000050794"/>
    </source>
</evidence>
<name>A0A183UAG8_TOXCA</name>
<reference evidence="1 2" key="2">
    <citation type="submission" date="2018-11" db="EMBL/GenBank/DDBJ databases">
        <authorList>
            <consortium name="Pathogen Informatics"/>
        </authorList>
    </citation>
    <scope>NUCLEOTIDE SEQUENCE [LARGE SCALE GENOMIC DNA]</scope>
</reference>
<protein>
    <submittedName>
        <fullName evidence="3">Prophage protein</fullName>
    </submittedName>
</protein>
<dbReference type="EMBL" id="UYWY01019361">
    <property type="protein sequence ID" value="VDM36643.1"/>
    <property type="molecule type" value="Genomic_DNA"/>
</dbReference>
<organism evidence="2 3">
    <name type="scientific">Toxocara canis</name>
    <name type="common">Canine roundworm</name>
    <dbReference type="NCBI Taxonomy" id="6265"/>
    <lineage>
        <taxon>Eukaryota</taxon>
        <taxon>Metazoa</taxon>
        <taxon>Ecdysozoa</taxon>
        <taxon>Nematoda</taxon>
        <taxon>Chromadorea</taxon>
        <taxon>Rhabditida</taxon>
        <taxon>Spirurina</taxon>
        <taxon>Ascaridomorpha</taxon>
        <taxon>Ascaridoidea</taxon>
        <taxon>Toxocaridae</taxon>
        <taxon>Toxocara</taxon>
    </lineage>
</organism>
<proteinExistence type="predicted"/>
<keyword evidence="2" id="KW-1185">Reference proteome</keyword>
<evidence type="ECO:0000313" key="3">
    <source>
        <dbReference type="WBParaSite" id="TCNE_0000548801-mRNA-1"/>
    </source>
</evidence>
<gene>
    <name evidence="1" type="ORF">TCNE_LOCUS5488</name>
</gene>
<accession>A0A183UAG8</accession>
<dbReference type="Proteomes" id="UP000050794">
    <property type="component" value="Unassembled WGS sequence"/>
</dbReference>
<dbReference type="AlphaFoldDB" id="A0A183UAG8"/>
<reference evidence="3" key="1">
    <citation type="submission" date="2016-06" db="UniProtKB">
        <authorList>
            <consortium name="WormBaseParasite"/>
        </authorList>
    </citation>
    <scope>IDENTIFICATION</scope>
</reference>